<proteinExistence type="predicted"/>
<dbReference type="Gene3D" id="3.50.4.10">
    <property type="entry name" value="Hepatocyte Growth Factor"/>
    <property type="match status" value="1"/>
</dbReference>
<organism evidence="2 3">
    <name type="scientific">Durusdinium trenchii</name>
    <dbReference type="NCBI Taxonomy" id="1381693"/>
    <lineage>
        <taxon>Eukaryota</taxon>
        <taxon>Sar</taxon>
        <taxon>Alveolata</taxon>
        <taxon>Dinophyceae</taxon>
        <taxon>Suessiales</taxon>
        <taxon>Symbiodiniaceae</taxon>
        <taxon>Durusdinium</taxon>
    </lineage>
</organism>
<evidence type="ECO:0000313" key="1">
    <source>
        <dbReference type="EMBL" id="CAK9004244.1"/>
    </source>
</evidence>
<accession>A0ABP0IS34</accession>
<reference evidence="2 3" key="1">
    <citation type="submission" date="2024-02" db="EMBL/GenBank/DDBJ databases">
        <authorList>
            <person name="Chen Y."/>
            <person name="Shah S."/>
            <person name="Dougan E. K."/>
            <person name="Thang M."/>
            <person name="Chan C."/>
        </authorList>
    </citation>
    <scope>NUCLEOTIDE SEQUENCE [LARGE SCALE GENOMIC DNA]</scope>
</reference>
<dbReference type="SUPFAM" id="SSF57414">
    <property type="entry name" value="Hairpin loop containing domain-like"/>
    <property type="match status" value="1"/>
</dbReference>
<evidence type="ECO:0000313" key="3">
    <source>
        <dbReference type="Proteomes" id="UP001642464"/>
    </source>
</evidence>
<keyword evidence="3" id="KW-1185">Reference proteome</keyword>
<dbReference type="EMBL" id="CAXAMM010004614">
    <property type="protein sequence ID" value="CAK9004269.1"/>
    <property type="molecule type" value="Genomic_DNA"/>
</dbReference>
<comment type="caution">
    <text evidence="2">The sequence shown here is derived from an EMBL/GenBank/DDBJ whole genome shotgun (WGS) entry which is preliminary data.</text>
</comment>
<sequence length="394" mass="43630">MTEPSKKELAQSGVVCRYLCQAEPQCRHWTFVIPGSHDPDSGGPCLMYNSSHASSPWKQEPEQESKVVSGLRFCKPEEHHDLLVSRKTLTDESELPIFSSAENAAGAAQAILSEGWAVLRGALSDPLLTALREACSRAALDLLARDPQRVGNRGPRRYSWGGASTSHHMVHLTPWAQLLDVDSVVKVLEALFGEYVAIGGGGDFVLGETDTHQRLHVDLQLEAMYASPAPAALVANFVVSDISCQDGPVRLVPKTQQMPLASQLSKDWGYATHLQKESYILSHANLSYVFACPLKPGDVLLRDMRLWHGGSPNLGADPRYLPSAEFLSRHYAEATRAVPEDHFSPRKALPFALWLRLSEPTRRRAREILAAPERVEAERKDFLLMLPYVAEERP</sequence>
<evidence type="ECO:0000313" key="2">
    <source>
        <dbReference type="EMBL" id="CAK9004269.1"/>
    </source>
</evidence>
<gene>
    <name evidence="1" type="ORF">SCF082_LOCUS8090</name>
    <name evidence="2" type="ORF">SCF082_LOCUS8104</name>
</gene>
<dbReference type="EMBL" id="CAXAMM010004603">
    <property type="protein sequence ID" value="CAK9004244.1"/>
    <property type="molecule type" value="Genomic_DNA"/>
</dbReference>
<dbReference type="InterPro" id="IPR008775">
    <property type="entry name" value="Phytyl_CoA_dOase-like"/>
</dbReference>
<dbReference type="SUPFAM" id="SSF51197">
    <property type="entry name" value="Clavaminate synthase-like"/>
    <property type="match status" value="1"/>
</dbReference>
<name>A0ABP0IS34_9DINO</name>
<dbReference type="Pfam" id="PF05721">
    <property type="entry name" value="PhyH"/>
    <property type="match status" value="1"/>
</dbReference>
<dbReference type="Proteomes" id="UP001642464">
    <property type="component" value="Unassembled WGS sequence"/>
</dbReference>
<protein>
    <submittedName>
        <fullName evidence="2">Obg-like ATPase 1</fullName>
    </submittedName>
</protein>
<dbReference type="Gene3D" id="2.60.120.620">
    <property type="entry name" value="q2cbj1_9rhob like domain"/>
    <property type="match status" value="1"/>
</dbReference>